<keyword evidence="2" id="KW-1185">Reference proteome</keyword>
<dbReference type="STRING" id="196109.A0A136IM05"/>
<dbReference type="EMBL" id="KQ964271">
    <property type="protein sequence ID" value="KXJ86007.1"/>
    <property type="molecule type" value="Genomic_DNA"/>
</dbReference>
<proteinExistence type="predicted"/>
<name>A0A136IM05_9PEZI</name>
<sequence>MSARPFQVSAAGWLICSIGHTLSAKEWQSKKDFKSISNLPRSCGTIGWYQGSGLFLILALLNYQFSLNPTALRTPIDKAIVSTAIGTIWGSALYYYRKGLIPNAAFTAVVGSLQTWSFFLS</sequence>
<dbReference type="OrthoDB" id="5399817at2759"/>
<evidence type="ECO:0008006" key="3">
    <source>
        <dbReference type="Google" id="ProtNLM"/>
    </source>
</evidence>
<protein>
    <recommendedName>
        <fullName evidence="3">Integral membrane protein</fullName>
    </recommendedName>
</protein>
<dbReference type="InParanoid" id="A0A136IM05"/>
<reference evidence="2" key="1">
    <citation type="submission" date="2016-02" db="EMBL/GenBank/DDBJ databases">
        <title>Draft genome sequence of Microdochium bolleyi, a fungal endophyte of beachgrass.</title>
        <authorList>
            <consortium name="DOE Joint Genome Institute"/>
            <person name="David A.S."/>
            <person name="May G."/>
            <person name="Haridas S."/>
            <person name="Lim J."/>
            <person name="Wang M."/>
            <person name="Labutti K."/>
            <person name="Lipzen A."/>
            <person name="Barry K."/>
            <person name="Grigoriev I.V."/>
        </authorList>
    </citation>
    <scope>NUCLEOTIDE SEQUENCE [LARGE SCALE GENOMIC DNA]</scope>
    <source>
        <strain evidence="2">J235TASD1</strain>
    </source>
</reference>
<accession>A0A136IM05</accession>
<evidence type="ECO:0000313" key="2">
    <source>
        <dbReference type="Proteomes" id="UP000070501"/>
    </source>
</evidence>
<organism evidence="1 2">
    <name type="scientific">Microdochium bolleyi</name>
    <dbReference type="NCBI Taxonomy" id="196109"/>
    <lineage>
        <taxon>Eukaryota</taxon>
        <taxon>Fungi</taxon>
        <taxon>Dikarya</taxon>
        <taxon>Ascomycota</taxon>
        <taxon>Pezizomycotina</taxon>
        <taxon>Sordariomycetes</taxon>
        <taxon>Xylariomycetidae</taxon>
        <taxon>Xylariales</taxon>
        <taxon>Microdochiaceae</taxon>
        <taxon>Microdochium</taxon>
    </lineage>
</organism>
<gene>
    <name evidence="1" type="ORF">Micbo1qcDRAFT_237151</name>
</gene>
<dbReference type="Proteomes" id="UP000070501">
    <property type="component" value="Unassembled WGS sequence"/>
</dbReference>
<dbReference type="AlphaFoldDB" id="A0A136IM05"/>
<evidence type="ECO:0000313" key="1">
    <source>
        <dbReference type="EMBL" id="KXJ86007.1"/>
    </source>
</evidence>